<dbReference type="InterPro" id="IPR051085">
    <property type="entry name" value="MB_O-acyltransferase"/>
</dbReference>
<feature type="transmembrane region" description="Helical" evidence="8">
    <location>
        <begin position="116"/>
        <end position="134"/>
    </location>
</feature>
<evidence type="ECO:0000256" key="4">
    <source>
        <dbReference type="ARBA" id="ARBA00022692"/>
    </source>
</evidence>
<keyword evidence="7" id="KW-0808">Transferase</keyword>
<comment type="subcellular location">
    <subcellularLocation>
        <location evidence="1">Cell membrane</location>
        <topology evidence="1">Multi-pass membrane protein</topology>
    </subcellularLocation>
</comment>
<feature type="transmembrane region" description="Helical" evidence="8">
    <location>
        <begin position="6"/>
        <end position="22"/>
    </location>
</feature>
<dbReference type="Proteomes" id="UP000447833">
    <property type="component" value="Unassembled WGS sequence"/>
</dbReference>
<feature type="transmembrane region" description="Helical" evidence="8">
    <location>
        <begin position="352"/>
        <end position="371"/>
    </location>
</feature>
<dbReference type="PIRSF" id="PIRSF500217">
    <property type="entry name" value="AlgI"/>
    <property type="match status" value="1"/>
</dbReference>
<dbReference type="GO" id="GO:0005886">
    <property type="term" value="C:plasma membrane"/>
    <property type="evidence" value="ECO:0007669"/>
    <property type="project" value="UniProtKB-SubCell"/>
</dbReference>
<dbReference type="InterPro" id="IPR004299">
    <property type="entry name" value="MBOAT_fam"/>
</dbReference>
<evidence type="ECO:0000256" key="5">
    <source>
        <dbReference type="ARBA" id="ARBA00022989"/>
    </source>
</evidence>
<proteinExistence type="inferred from homology"/>
<feature type="transmembrane region" description="Helical" evidence="8">
    <location>
        <begin position="383"/>
        <end position="401"/>
    </location>
</feature>
<evidence type="ECO:0000256" key="3">
    <source>
        <dbReference type="ARBA" id="ARBA00022475"/>
    </source>
</evidence>
<dbReference type="InterPro" id="IPR024194">
    <property type="entry name" value="Ac/AlaTfrase_AlgI/DltB"/>
</dbReference>
<dbReference type="PANTHER" id="PTHR13285:SF18">
    <property type="entry name" value="PROTEIN-CYSTEINE N-PALMITOYLTRANSFERASE RASP"/>
    <property type="match status" value="1"/>
</dbReference>
<protein>
    <submittedName>
        <fullName evidence="9">MBOAT family protein</fullName>
    </submittedName>
</protein>
<comment type="similarity">
    <text evidence="2 7">Belongs to the membrane-bound acyltransferase family.</text>
</comment>
<dbReference type="PANTHER" id="PTHR13285">
    <property type="entry name" value="ACYLTRANSFERASE"/>
    <property type="match status" value="1"/>
</dbReference>
<feature type="transmembrane region" description="Helical" evidence="8">
    <location>
        <begin position="309"/>
        <end position="332"/>
    </location>
</feature>
<dbReference type="GO" id="GO:0042121">
    <property type="term" value="P:alginic acid biosynthetic process"/>
    <property type="evidence" value="ECO:0007669"/>
    <property type="project" value="InterPro"/>
</dbReference>
<dbReference type="Pfam" id="PF03062">
    <property type="entry name" value="MBOAT"/>
    <property type="match status" value="1"/>
</dbReference>
<keyword evidence="5 8" id="KW-1133">Transmembrane helix</keyword>
<feature type="transmembrane region" description="Helical" evidence="8">
    <location>
        <begin position="77"/>
        <end position="96"/>
    </location>
</feature>
<keyword evidence="4 8" id="KW-0812">Transmembrane</keyword>
<feature type="transmembrane region" description="Helical" evidence="8">
    <location>
        <begin position="221"/>
        <end position="239"/>
    </location>
</feature>
<dbReference type="PIRSF" id="PIRSF016636">
    <property type="entry name" value="AlgI_DltB"/>
    <property type="match status" value="1"/>
</dbReference>
<evidence type="ECO:0000256" key="2">
    <source>
        <dbReference type="ARBA" id="ARBA00010323"/>
    </source>
</evidence>
<dbReference type="RefSeq" id="WP_160917943.1">
    <property type="nucleotide sequence ID" value="NZ_WMEY01000001.1"/>
</dbReference>
<feature type="transmembrane region" description="Helical" evidence="8">
    <location>
        <begin position="407"/>
        <end position="428"/>
    </location>
</feature>
<keyword evidence="6 7" id="KW-0472">Membrane</keyword>
<dbReference type="EMBL" id="WMEY01000001">
    <property type="protein sequence ID" value="MYL62047.1"/>
    <property type="molecule type" value="Genomic_DNA"/>
</dbReference>
<feature type="transmembrane region" description="Helical" evidence="8">
    <location>
        <begin position="440"/>
        <end position="462"/>
    </location>
</feature>
<keyword evidence="7" id="KW-0012">Acyltransferase</keyword>
<evidence type="ECO:0000256" key="6">
    <source>
        <dbReference type="ARBA" id="ARBA00023136"/>
    </source>
</evidence>
<evidence type="ECO:0000256" key="8">
    <source>
        <dbReference type="SAM" id="Phobius"/>
    </source>
</evidence>
<dbReference type="GO" id="GO:0016746">
    <property type="term" value="F:acyltransferase activity"/>
    <property type="evidence" value="ECO:0007669"/>
    <property type="project" value="UniProtKB-KW"/>
</dbReference>
<keyword evidence="3 7" id="KW-1003">Cell membrane</keyword>
<name>A0A845ERK9_9BACL</name>
<evidence type="ECO:0000256" key="7">
    <source>
        <dbReference type="PIRNR" id="PIRNR016636"/>
    </source>
</evidence>
<evidence type="ECO:0000313" key="9">
    <source>
        <dbReference type="EMBL" id="MYL62047.1"/>
    </source>
</evidence>
<sequence length="474" mass="54949">MVFSNLVFLFAFLPIVLFSYFFARRSFRNIVLLIASLIFYAWGEPQYVFLMLFSILMNYGFGRGIDYFQNQVRLKKILLTLSIIGNIAILGYFKYGGFFLGNVNILLGTSFELGELPLPIGISFFTFQAMSYVIDIYRKDAPVQKNVFSLALYIALFPQLVAGPIVRYNTVDQQIHSRTITADKVHEGIKRFIIGLSKKVLLANSFAIVADQAFSTPTGEMSVMMAWIGVIAYTLQIYFDFSGYSDMAIGLGKMFGFDFLENFRYPYISKSISEFWRRWHISLGTWFKDYVYIPLGGNRHGKMIQVRNLLIVWTITGFWHGASWTFMAWGFYYGAIIVVESLGFGKWLSRQWSPLQHIYVLLLVMIGWVFFRADNFTYSFDYLQTMFGFNQAAFIDSMFLLQWNDNWVLFLAGALFSTPFIANVGRIYNRVAMRTKGLQFFSLFSEPAIYMTLMIFAMVRLVNSSYNPFIYFRF</sequence>
<accession>A0A845ERK9</accession>
<evidence type="ECO:0000256" key="1">
    <source>
        <dbReference type="ARBA" id="ARBA00004651"/>
    </source>
</evidence>
<dbReference type="AlphaFoldDB" id="A0A845ERK9"/>
<dbReference type="InterPro" id="IPR028362">
    <property type="entry name" value="AlgI"/>
</dbReference>
<comment type="caution">
    <text evidence="9">The sequence shown here is derived from an EMBL/GenBank/DDBJ whole genome shotgun (WGS) entry which is preliminary data.</text>
</comment>
<reference evidence="9 10" key="1">
    <citation type="submission" date="2019-11" db="EMBL/GenBank/DDBJ databases">
        <title>Genome sequences of 17 halophilic strains isolated from different environments.</title>
        <authorList>
            <person name="Furrow R.E."/>
        </authorList>
    </citation>
    <scope>NUCLEOTIDE SEQUENCE [LARGE SCALE GENOMIC DNA]</scope>
    <source>
        <strain evidence="9 10">22506_14_FS</strain>
    </source>
</reference>
<gene>
    <name evidence="9" type="ORF">GLW07_01630</name>
</gene>
<evidence type="ECO:0000313" key="10">
    <source>
        <dbReference type="Proteomes" id="UP000447833"/>
    </source>
</evidence>
<organism evidence="9 10">
    <name type="scientific">Guptibacillus hwajinpoensis</name>
    <dbReference type="NCBI Taxonomy" id="208199"/>
    <lineage>
        <taxon>Bacteria</taxon>
        <taxon>Bacillati</taxon>
        <taxon>Bacillota</taxon>
        <taxon>Bacilli</taxon>
        <taxon>Bacillales</taxon>
        <taxon>Guptibacillaceae</taxon>
        <taxon>Guptibacillus</taxon>
    </lineage>
</organism>
<feature type="transmembrane region" description="Helical" evidence="8">
    <location>
        <begin position="146"/>
        <end position="166"/>
    </location>
</feature>